<dbReference type="AlphaFoldDB" id="A0A0G0QKE9"/>
<accession>A0A0G0QKE9</accession>
<dbReference type="Proteomes" id="UP000034072">
    <property type="component" value="Unassembled WGS sequence"/>
</dbReference>
<proteinExistence type="predicted"/>
<protein>
    <submittedName>
        <fullName evidence="1">Uncharacterized protein</fullName>
    </submittedName>
</protein>
<sequence length="165" mass="19100">MRSPSKMILHNVAIDIAVLRQFLIKSHYFMSYDPVKETVKLSVNDGGGGESILEIRDASWEAAQRLAELLDLKPTDDMPNPTSWSRYIPTLKICHDGSPLADMIEQKLYRSKIPFKVVRNCPEFEFRSDARYTMSSYDRKGLEKEALRQIEEIERDYKEILSTKP</sequence>
<evidence type="ECO:0000313" key="1">
    <source>
        <dbReference type="EMBL" id="KKR40899.1"/>
    </source>
</evidence>
<dbReference type="EMBL" id="LBXZ01000003">
    <property type="protein sequence ID" value="KKR40899.1"/>
    <property type="molecule type" value="Genomic_DNA"/>
</dbReference>
<name>A0A0G0QKE9_9BACT</name>
<gene>
    <name evidence="1" type="ORF">UT75_C0003G0029</name>
</gene>
<evidence type="ECO:0000313" key="2">
    <source>
        <dbReference type="Proteomes" id="UP000034072"/>
    </source>
</evidence>
<reference evidence="1 2" key="1">
    <citation type="journal article" date="2015" name="Nature">
        <title>rRNA introns, odd ribosomes, and small enigmatic genomes across a large radiation of phyla.</title>
        <authorList>
            <person name="Brown C.T."/>
            <person name="Hug L.A."/>
            <person name="Thomas B.C."/>
            <person name="Sharon I."/>
            <person name="Castelle C.J."/>
            <person name="Singh A."/>
            <person name="Wilkins M.J."/>
            <person name="Williams K.H."/>
            <person name="Banfield J.F."/>
        </authorList>
    </citation>
    <scope>NUCLEOTIDE SEQUENCE [LARGE SCALE GENOMIC DNA]</scope>
</reference>
<organism evidence="1 2">
    <name type="scientific">Candidatus Yanofskybacteria bacterium GW2011_GWE2_40_11</name>
    <dbReference type="NCBI Taxonomy" id="1619033"/>
    <lineage>
        <taxon>Bacteria</taxon>
        <taxon>Candidatus Yanofskyibacteriota</taxon>
    </lineage>
</organism>
<comment type="caution">
    <text evidence="1">The sequence shown here is derived from an EMBL/GenBank/DDBJ whole genome shotgun (WGS) entry which is preliminary data.</text>
</comment>